<evidence type="ECO:0000259" key="2">
    <source>
        <dbReference type="Pfam" id="PF01243"/>
    </source>
</evidence>
<evidence type="ECO:0000313" key="4">
    <source>
        <dbReference type="Proteomes" id="UP001500326"/>
    </source>
</evidence>
<feature type="domain" description="Pyridoxamine 5'-phosphate oxidase N-terminal" evidence="2">
    <location>
        <begin position="3"/>
        <end position="127"/>
    </location>
</feature>
<protein>
    <submittedName>
        <fullName evidence="3">PPOX class F420-dependent oxidoreductase</fullName>
    </submittedName>
</protein>
<dbReference type="InterPro" id="IPR011576">
    <property type="entry name" value="Pyridox_Oxase_N"/>
</dbReference>
<dbReference type="Proteomes" id="UP001500326">
    <property type="component" value="Unassembled WGS sequence"/>
</dbReference>
<evidence type="ECO:0000313" key="3">
    <source>
        <dbReference type="EMBL" id="GAA1983999.1"/>
    </source>
</evidence>
<dbReference type="Gene3D" id="2.30.110.10">
    <property type="entry name" value="Electron Transport, Fmn-binding Protein, Chain A"/>
    <property type="match status" value="1"/>
</dbReference>
<dbReference type="InterPro" id="IPR052019">
    <property type="entry name" value="F420H2_bilvrd_red/Heme_oxyg"/>
</dbReference>
<dbReference type="Pfam" id="PF01243">
    <property type="entry name" value="PNPOx_N"/>
    <property type="match status" value="1"/>
</dbReference>
<dbReference type="InterPro" id="IPR019920">
    <property type="entry name" value="F420-binding_dom_put"/>
</dbReference>
<gene>
    <name evidence="3" type="ORF">GCM10009777_17380</name>
</gene>
<accession>A0ABP5DPC2</accession>
<dbReference type="SUPFAM" id="SSF50475">
    <property type="entry name" value="FMN-binding split barrel"/>
    <property type="match status" value="1"/>
</dbReference>
<reference evidence="4" key="1">
    <citation type="journal article" date="2019" name="Int. J. Syst. Evol. Microbiol.">
        <title>The Global Catalogue of Microorganisms (GCM) 10K type strain sequencing project: providing services to taxonomists for standard genome sequencing and annotation.</title>
        <authorList>
            <consortium name="The Broad Institute Genomics Platform"/>
            <consortium name="The Broad Institute Genome Sequencing Center for Infectious Disease"/>
            <person name="Wu L."/>
            <person name="Ma J."/>
        </authorList>
    </citation>
    <scope>NUCLEOTIDE SEQUENCE [LARGE SCALE GENOMIC DNA]</scope>
    <source>
        <strain evidence="4">JCM 14902</strain>
    </source>
</reference>
<dbReference type="PANTHER" id="PTHR35176">
    <property type="entry name" value="HEME OXYGENASE HI_0854-RELATED"/>
    <property type="match status" value="1"/>
</dbReference>
<proteinExistence type="predicted"/>
<dbReference type="PANTHER" id="PTHR35176:SF6">
    <property type="entry name" value="HEME OXYGENASE HI_0854-RELATED"/>
    <property type="match status" value="1"/>
</dbReference>
<organism evidence="3 4">
    <name type="scientific">Microbacterium pumilum</name>
    <dbReference type="NCBI Taxonomy" id="344165"/>
    <lineage>
        <taxon>Bacteria</taxon>
        <taxon>Bacillati</taxon>
        <taxon>Actinomycetota</taxon>
        <taxon>Actinomycetes</taxon>
        <taxon>Micrococcales</taxon>
        <taxon>Microbacteriaceae</taxon>
        <taxon>Microbacterium</taxon>
    </lineage>
</organism>
<sequence>MTLPEELLALLRAPSTCYIATLMRDGSPQLTQVWVDTDGQHIVVNSVDTHLKVRNLRRDPRVAVTISDPAHPRGYVQVRGRAIDITESGGPDHIEQLSQKYTGGPYSRYGGRDQVRVIITIEADRISRIGR</sequence>
<keyword evidence="4" id="KW-1185">Reference proteome</keyword>
<dbReference type="NCBIfam" id="TIGR03618">
    <property type="entry name" value="Rv1155_F420"/>
    <property type="match status" value="1"/>
</dbReference>
<keyword evidence="1" id="KW-0560">Oxidoreductase</keyword>
<evidence type="ECO:0000256" key="1">
    <source>
        <dbReference type="ARBA" id="ARBA00023002"/>
    </source>
</evidence>
<comment type="caution">
    <text evidence="3">The sequence shown here is derived from an EMBL/GenBank/DDBJ whole genome shotgun (WGS) entry which is preliminary data.</text>
</comment>
<dbReference type="InterPro" id="IPR012349">
    <property type="entry name" value="Split_barrel_FMN-bd"/>
</dbReference>
<dbReference type="RefSeq" id="WP_344060565.1">
    <property type="nucleotide sequence ID" value="NZ_BAAAOH010000001.1"/>
</dbReference>
<name>A0ABP5DPC2_9MICO</name>
<dbReference type="EMBL" id="BAAAOH010000001">
    <property type="protein sequence ID" value="GAA1983999.1"/>
    <property type="molecule type" value="Genomic_DNA"/>
</dbReference>